<accession>A0A6I9WZ04</accession>
<name>A0A6I9WZ04_9HYME</name>
<dbReference type="PANTHER" id="PTHR18834:SF2">
    <property type="entry name" value="STEROID RECEPTOR RNA ACTIVATOR 1"/>
    <property type="match status" value="1"/>
</dbReference>
<dbReference type="KEGG" id="pbar:105434142"/>
<evidence type="ECO:0000313" key="2">
    <source>
        <dbReference type="Proteomes" id="UP000504615"/>
    </source>
</evidence>
<proteinExistence type="predicted"/>
<evidence type="ECO:0000313" key="3">
    <source>
        <dbReference type="RefSeq" id="XP_011648075.1"/>
    </source>
</evidence>
<dbReference type="GO" id="GO:0003713">
    <property type="term" value="F:transcription coactivator activity"/>
    <property type="evidence" value="ECO:0007669"/>
    <property type="project" value="InterPro"/>
</dbReference>
<dbReference type="Gene3D" id="1.20.940.10">
    <property type="entry name" value="Functional domain of the splicing factor Prp18"/>
    <property type="match status" value="1"/>
</dbReference>
<gene>
    <name evidence="3" type="primary">LOC105434142</name>
</gene>
<dbReference type="GeneID" id="105434142"/>
<dbReference type="PANTHER" id="PTHR18834">
    <property type="entry name" value="STEROID RECEPTOR RNA ACTIVATOR 1"/>
    <property type="match status" value="1"/>
</dbReference>
<dbReference type="GO" id="GO:0005634">
    <property type="term" value="C:nucleus"/>
    <property type="evidence" value="ECO:0007669"/>
    <property type="project" value="TreeGrafter"/>
</dbReference>
<dbReference type="AlphaFoldDB" id="A0A6I9WZ04"/>
<organism evidence="2 3">
    <name type="scientific">Pogonomyrmex barbatus</name>
    <name type="common">red harvester ant</name>
    <dbReference type="NCBI Taxonomy" id="144034"/>
    <lineage>
        <taxon>Eukaryota</taxon>
        <taxon>Metazoa</taxon>
        <taxon>Ecdysozoa</taxon>
        <taxon>Arthropoda</taxon>
        <taxon>Hexapoda</taxon>
        <taxon>Insecta</taxon>
        <taxon>Pterygota</taxon>
        <taxon>Neoptera</taxon>
        <taxon>Endopterygota</taxon>
        <taxon>Hymenoptera</taxon>
        <taxon>Apocrita</taxon>
        <taxon>Aculeata</taxon>
        <taxon>Formicoidea</taxon>
        <taxon>Formicidae</taxon>
        <taxon>Myrmicinae</taxon>
        <taxon>Pogonomyrmex</taxon>
    </lineage>
</organism>
<feature type="region of interest" description="Disordered" evidence="1">
    <location>
        <begin position="1"/>
        <end position="64"/>
    </location>
</feature>
<keyword evidence="2" id="KW-1185">Reference proteome</keyword>
<sequence>METERTSDSSNISSSASSSASFWSTSSNTVSTQNSLPPTHDPGWNDPPDWALSSQHNSSGTSTRRLLNKRVSFPLFSEQVSSPEQVKTSHLPPSTETLPIPCTISTAPHKPLLAPMDKDLLEDTSIPDFNKDDALKEVLTNLITMITLQNMEKTKDKEIRKRLDNMASDWRADNIDDKVQKLILNMSRALINKDLEKADRIQTHLVTRYGQVCRYWIPTIRHIIFEMKENIKKETISQPRSPFDWEGKLN</sequence>
<feature type="region of interest" description="Disordered" evidence="1">
    <location>
        <begin position="79"/>
        <end position="99"/>
    </location>
</feature>
<feature type="compositionally biased region" description="Low complexity" evidence="1">
    <location>
        <begin position="8"/>
        <end position="35"/>
    </location>
</feature>
<dbReference type="RefSeq" id="XP_011648075.1">
    <property type="nucleotide sequence ID" value="XM_011649773.2"/>
</dbReference>
<reference evidence="3" key="1">
    <citation type="submission" date="2025-08" db="UniProtKB">
        <authorList>
            <consortium name="RefSeq"/>
        </authorList>
    </citation>
    <scope>IDENTIFICATION</scope>
</reference>
<dbReference type="InterPro" id="IPR040243">
    <property type="entry name" value="Steroid_recept_RNA_1"/>
</dbReference>
<feature type="compositionally biased region" description="Polar residues" evidence="1">
    <location>
        <begin position="52"/>
        <end position="64"/>
    </location>
</feature>
<evidence type="ECO:0000256" key="1">
    <source>
        <dbReference type="SAM" id="MobiDB-lite"/>
    </source>
</evidence>
<dbReference type="Proteomes" id="UP000504615">
    <property type="component" value="Unplaced"/>
</dbReference>
<dbReference type="GO" id="GO:0006357">
    <property type="term" value="P:regulation of transcription by RNA polymerase II"/>
    <property type="evidence" value="ECO:0007669"/>
    <property type="project" value="InterPro"/>
</dbReference>
<feature type="compositionally biased region" description="Polar residues" evidence="1">
    <location>
        <begin position="79"/>
        <end position="97"/>
    </location>
</feature>
<dbReference type="OrthoDB" id="5982138at2759"/>
<protein>
    <submittedName>
        <fullName evidence="3">Steroid receptor RNA activator 1-like</fullName>
    </submittedName>
</protein>